<evidence type="ECO:0000259" key="3">
    <source>
        <dbReference type="Pfam" id="PF07593"/>
    </source>
</evidence>
<dbReference type="PANTHER" id="PTHR16026">
    <property type="entry name" value="CARTILAGE ACIDIC PROTEIN 1"/>
    <property type="match status" value="1"/>
</dbReference>
<organism evidence="4 5">
    <name type="scientific">Flavimaricola marinus</name>
    <dbReference type="NCBI Taxonomy" id="1819565"/>
    <lineage>
        <taxon>Bacteria</taxon>
        <taxon>Pseudomonadati</taxon>
        <taxon>Pseudomonadota</taxon>
        <taxon>Alphaproteobacteria</taxon>
        <taxon>Rhodobacterales</taxon>
        <taxon>Paracoccaceae</taxon>
        <taxon>Flavimaricola</taxon>
    </lineage>
</organism>
<dbReference type="PANTHER" id="PTHR16026:SF0">
    <property type="entry name" value="CARTILAGE ACIDIC PROTEIN 1"/>
    <property type="match status" value="1"/>
</dbReference>
<evidence type="ECO:0000256" key="2">
    <source>
        <dbReference type="SAM" id="SignalP"/>
    </source>
</evidence>
<dbReference type="InterPro" id="IPR028994">
    <property type="entry name" value="Integrin_alpha_N"/>
</dbReference>
<accession>A0A238LKU1</accession>
<dbReference type="InterPro" id="IPR011519">
    <property type="entry name" value="UnbV_ASPIC"/>
</dbReference>
<keyword evidence="5" id="KW-1185">Reference proteome</keyword>
<keyword evidence="1 2" id="KW-0732">Signal</keyword>
<reference evidence="4 5" key="1">
    <citation type="submission" date="2017-05" db="EMBL/GenBank/DDBJ databases">
        <authorList>
            <person name="Song R."/>
            <person name="Chenine A.L."/>
            <person name="Ruprecht R.M."/>
        </authorList>
    </citation>
    <scope>NUCLEOTIDE SEQUENCE [LARGE SCALE GENOMIC DNA]</scope>
    <source>
        <strain evidence="4 5">CECT 8899</strain>
    </source>
</reference>
<dbReference type="AlphaFoldDB" id="A0A238LKU1"/>
<protein>
    <submittedName>
        <fullName evidence="4">ASPIC and UnbV</fullName>
    </submittedName>
</protein>
<gene>
    <name evidence="4" type="ORF">LOM8899_04466</name>
</gene>
<name>A0A238LKU1_9RHOB</name>
<dbReference type="Pfam" id="PF13517">
    <property type="entry name" value="FG-GAP_3"/>
    <property type="match status" value="2"/>
</dbReference>
<dbReference type="EMBL" id="FXZK01000024">
    <property type="protein sequence ID" value="SMY10291.1"/>
    <property type="molecule type" value="Genomic_DNA"/>
</dbReference>
<proteinExistence type="predicted"/>
<feature type="signal peptide" evidence="2">
    <location>
        <begin position="1"/>
        <end position="39"/>
    </location>
</feature>
<dbReference type="SUPFAM" id="SSF69318">
    <property type="entry name" value="Integrin alpha N-terminal domain"/>
    <property type="match status" value="1"/>
</dbReference>
<dbReference type="OrthoDB" id="1488578at2"/>
<evidence type="ECO:0000313" key="4">
    <source>
        <dbReference type="EMBL" id="SMY10291.1"/>
    </source>
</evidence>
<dbReference type="RefSeq" id="WP_093994429.1">
    <property type="nucleotide sequence ID" value="NZ_FXZK01000024.1"/>
</dbReference>
<dbReference type="Pfam" id="PF07593">
    <property type="entry name" value="UnbV_ASPIC"/>
    <property type="match status" value="1"/>
</dbReference>
<dbReference type="InterPro" id="IPR027039">
    <property type="entry name" value="Crtac1"/>
</dbReference>
<sequence>MSNLDRARQNRRALKRKRNDELAFGACILAAAIAPHALAAQPTFLDRAQELPFQHDYDGGWEHFVGGGVALFDCNGDDFLDLFAAGGSNPASLFVNSSERGGPISYSLADAPPLVGATGAYPIDINGDDLLDLFVLRNGPNAVLLGRGDCSFDDATDALGIRPGNAWTTAFAATWEPDQDRPTLAIGNYVDASDPNGPFGTCDTNWLLRPDGERYAEPIALEPGYCPLSMLISDWRRDGEPLLRISNDRQYYVRDGYEQMWSLDPLREWPTDDGWDKMQLWGMGIASADLTGDGKPEVMLTSMGDQMLMTNTGQGFAVVPFTTGTFAQRPHTGDDGRPSTGWHAEFGDIDNDGLADLFIAKGNVDQMPTMAIHDPNNLLMQQPDGTFIERASEAGVATTERSRGGGLVDLNNDGLLDIVVVNRRAPLEVWQNATIDAGNWLHVNLRQATGNTRAIGAIIELRTGTGLQTRELTIGGGHASGSLGPIHFGLADAEQAELRVVWPDGVATDWNIVEANQTVTIMREAGAN</sequence>
<dbReference type="Gene3D" id="2.130.10.130">
    <property type="entry name" value="Integrin alpha, N-terminal"/>
    <property type="match status" value="1"/>
</dbReference>
<evidence type="ECO:0000256" key="1">
    <source>
        <dbReference type="ARBA" id="ARBA00022729"/>
    </source>
</evidence>
<feature type="chain" id="PRO_5012873132" evidence="2">
    <location>
        <begin position="40"/>
        <end position="528"/>
    </location>
</feature>
<dbReference type="Proteomes" id="UP000201613">
    <property type="component" value="Unassembled WGS sequence"/>
</dbReference>
<evidence type="ECO:0000313" key="5">
    <source>
        <dbReference type="Proteomes" id="UP000201613"/>
    </source>
</evidence>
<dbReference type="InterPro" id="IPR013517">
    <property type="entry name" value="FG-GAP"/>
</dbReference>
<feature type="domain" description="ASPIC/UnbV" evidence="3">
    <location>
        <begin position="454"/>
        <end position="520"/>
    </location>
</feature>